<evidence type="ECO:0000313" key="1">
    <source>
        <dbReference type="EMBL" id="MQU04457.1"/>
    </source>
</evidence>
<name>A0A6L5HNF8_9PSED</name>
<comment type="caution">
    <text evidence="1">The sequence shown here is derived from an EMBL/GenBank/DDBJ whole genome shotgun (WGS) entry which is preliminary data.</text>
</comment>
<dbReference type="Proteomes" id="UP000478064">
    <property type="component" value="Unassembled WGS sequence"/>
</dbReference>
<accession>A0A6L5HNF8</accession>
<dbReference type="RefSeq" id="WP_153372371.1">
    <property type="nucleotide sequence ID" value="NZ_WIVU01000002.1"/>
</dbReference>
<organism evidence="1 2">
    <name type="scientific">Pseudomonas helleri</name>
    <dbReference type="NCBI Taxonomy" id="1608996"/>
    <lineage>
        <taxon>Bacteria</taxon>
        <taxon>Pseudomonadati</taxon>
        <taxon>Pseudomonadota</taxon>
        <taxon>Gammaproteobacteria</taxon>
        <taxon>Pseudomonadales</taxon>
        <taxon>Pseudomonadaceae</taxon>
        <taxon>Pseudomonas</taxon>
    </lineage>
</organism>
<evidence type="ECO:0000313" key="2">
    <source>
        <dbReference type="Proteomes" id="UP000478064"/>
    </source>
</evidence>
<dbReference type="EMBL" id="WIVU01000002">
    <property type="protein sequence ID" value="MQU04457.1"/>
    <property type="molecule type" value="Genomic_DNA"/>
</dbReference>
<dbReference type="AlphaFoldDB" id="A0A6L5HNF8"/>
<gene>
    <name evidence="1" type="ORF">GHO27_02020</name>
</gene>
<sequence length="273" mass="30764">MTTDLNTILDTVLALDIDAEVSQLTASTDEIAAFCRDNKIPFTIGTVSNTKSYLIVDSDESEPFLEWLTKNPPSFVVIEFRQGTTNATEGMILDFMIGYAEKQDRLDEVKKLQADASGKKIEFVTHAIFGNPSLIVEHVTSSKLRMLCSIFEPDDDDDSFDDDSFENAYKTDEQITEYANKLAIYENFYLAKNMNDRVNLAIKLFDGEFLSFDLNRIARESATIYKMEILPRKVLDMIAQGKDFKEISVLLGESQNKVKQIIAVSQSKVVAES</sequence>
<protein>
    <submittedName>
        <fullName evidence="1">Uncharacterized protein</fullName>
    </submittedName>
</protein>
<reference evidence="1 2" key="1">
    <citation type="submission" date="2019-10" db="EMBL/GenBank/DDBJ databases">
        <title>Evaluation of single-gene subtyping targets for Pseudomonas.</title>
        <authorList>
            <person name="Reichler S.J."/>
            <person name="Orsi R.H."/>
            <person name="Wiedmann M."/>
            <person name="Martin N.H."/>
            <person name="Murphy S.I."/>
        </authorList>
    </citation>
    <scope>NUCLEOTIDE SEQUENCE [LARGE SCALE GENOMIC DNA]</scope>
    <source>
        <strain evidence="1 2">FSL R10-1637</strain>
    </source>
</reference>
<proteinExistence type="predicted"/>